<name>A0ABR2YDE1_9CHLO</name>
<comment type="caution">
    <text evidence="2">The sequence shown here is derived from an EMBL/GenBank/DDBJ whole genome shotgun (WGS) entry which is preliminary data.</text>
</comment>
<dbReference type="EMBL" id="JALJOT010000015">
    <property type="protein sequence ID" value="KAK9902867.1"/>
    <property type="molecule type" value="Genomic_DNA"/>
</dbReference>
<proteinExistence type="predicted"/>
<feature type="compositionally biased region" description="Basic and acidic residues" evidence="1">
    <location>
        <begin position="12"/>
        <end position="21"/>
    </location>
</feature>
<sequence length="67" mass="7729">MSTRKASSSQVDPERHKHPDSVKLWSNCDDEVIHHIADNIPDKLRMHPRRTGFSNRGGCQPDMAYRD</sequence>
<accession>A0ABR2YDE1</accession>
<feature type="region of interest" description="Disordered" evidence="1">
    <location>
        <begin position="1"/>
        <end position="22"/>
    </location>
</feature>
<dbReference type="Proteomes" id="UP001491310">
    <property type="component" value="Unassembled WGS sequence"/>
</dbReference>
<evidence type="ECO:0000256" key="1">
    <source>
        <dbReference type="SAM" id="MobiDB-lite"/>
    </source>
</evidence>
<organism evidence="2 3">
    <name type="scientific">Coccomyxa subellipsoidea</name>
    <dbReference type="NCBI Taxonomy" id="248742"/>
    <lineage>
        <taxon>Eukaryota</taxon>
        <taxon>Viridiplantae</taxon>
        <taxon>Chlorophyta</taxon>
        <taxon>core chlorophytes</taxon>
        <taxon>Trebouxiophyceae</taxon>
        <taxon>Trebouxiophyceae incertae sedis</taxon>
        <taxon>Coccomyxaceae</taxon>
        <taxon>Coccomyxa</taxon>
    </lineage>
</organism>
<keyword evidence="3" id="KW-1185">Reference proteome</keyword>
<feature type="compositionally biased region" description="Polar residues" evidence="1">
    <location>
        <begin position="1"/>
        <end position="11"/>
    </location>
</feature>
<gene>
    <name evidence="2" type="ORF">WJX75_009129</name>
</gene>
<evidence type="ECO:0000313" key="3">
    <source>
        <dbReference type="Proteomes" id="UP001491310"/>
    </source>
</evidence>
<evidence type="ECO:0000313" key="2">
    <source>
        <dbReference type="EMBL" id="KAK9902867.1"/>
    </source>
</evidence>
<feature type="region of interest" description="Disordered" evidence="1">
    <location>
        <begin position="45"/>
        <end position="67"/>
    </location>
</feature>
<protein>
    <submittedName>
        <fullName evidence="2">Uncharacterized protein</fullName>
    </submittedName>
</protein>
<reference evidence="2 3" key="1">
    <citation type="journal article" date="2024" name="Nat. Commun.">
        <title>Phylogenomics reveals the evolutionary origins of lichenization in chlorophyte algae.</title>
        <authorList>
            <person name="Puginier C."/>
            <person name="Libourel C."/>
            <person name="Otte J."/>
            <person name="Skaloud P."/>
            <person name="Haon M."/>
            <person name="Grisel S."/>
            <person name="Petersen M."/>
            <person name="Berrin J.G."/>
            <person name="Delaux P.M."/>
            <person name="Dal Grande F."/>
            <person name="Keller J."/>
        </authorList>
    </citation>
    <scope>NUCLEOTIDE SEQUENCE [LARGE SCALE GENOMIC DNA]</scope>
    <source>
        <strain evidence="2 3">SAG 216-7</strain>
    </source>
</reference>